<sequence>MEDPAPAHSNLEMLHPFSIYNTQKLKEIVVDYCPESCDHNQEEAEIAVTYDERGGARWRTTRRFEAGAFSAKIKTPTGNTSGLNCSFYLSSLEGDKTQDEIDFEFLGKDKGIVQTNYYTTGTGDREVIHDLGFDSSLEFHEYTIKWHPSGIEWLIDGNVVRTTEKKDSEDFPSMPMFLYASVWNAGDIDNGKWAGSYVGSDAPYICRYKDVIIPTIRPHT</sequence>
<gene>
    <name evidence="1" type="ORF">O6H91_15G045200</name>
</gene>
<accession>A0ACC2BHW2</accession>
<dbReference type="EMBL" id="CM055106">
    <property type="protein sequence ID" value="KAJ7529335.1"/>
    <property type="molecule type" value="Genomic_DNA"/>
</dbReference>
<name>A0ACC2BHW2_DIPCM</name>
<protein>
    <submittedName>
        <fullName evidence="1">Uncharacterized protein</fullName>
    </submittedName>
</protein>
<comment type="caution">
    <text evidence="1">The sequence shown here is derived from an EMBL/GenBank/DDBJ whole genome shotgun (WGS) entry which is preliminary data.</text>
</comment>
<keyword evidence="2" id="KW-1185">Reference proteome</keyword>
<evidence type="ECO:0000313" key="2">
    <source>
        <dbReference type="Proteomes" id="UP001162992"/>
    </source>
</evidence>
<organism evidence="1 2">
    <name type="scientific">Diphasiastrum complanatum</name>
    <name type="common">Issler's clubmoss</name>
    <name type="synonym">Lycopodium complanatum</name>
    <dbReference type="NCBI Taxonomy" id="34168"/>
    <lineage>
        <taxon>Eukaryota</taxon>
        <taxon>Viridiplantae</taxon>
        <taxon>Streptophyta</taxon>
        <taxon>Embryophyta</taxon>
        <taxon>Tracheophyta</taxon>
        <taxon>Lycopodiopsida</taxon>
        <taxon>Lycopodiales</taxon>
        <taxon>Lycopodiaceae</taxon>
        <taxon>Lycopodioideae</taxon>
        <taxon>Diphasiastrum</taxon>
    </lineage>
</organism>
<dbReference type="Proteomes" id="UP001162992">
    <property type="component" value="Chromosome 15"/>
</dbReference>
<reference evidence="2" key="1">
    <citation type="journal article" date="2024" name="Proc. Natl. Acad. Sci. U.S.A.">
        <title>Extraordinary preservation of gene collinearity over three hundred million years revealed in homosporous lycophytes.</title>
        <authorList>
            <person name="Li C."/>
            <person name="Wickell D."/>
            <person name="Kuo L.Y."/>
            <person name="Chen X."/>
            <person name="Nie B."/>
            <person name="Liao X."/>
            <person name="Peng D."/>
            <person name="Ji J."/>
            <person name="Jenkins J."/>
            <person name="Williams M."/>
            <person name="Shu S."/>
            <person name="Plott C."/>
            <person name="Barry K."/>
            <person name="Rajasekar S."/>
            <person name="Grimwood J."/>
            <person name="Han X."/>
            <person name="Sun S."/>
            <person name="Hou Z."/>
            <person name="He W."/>
            <person name="Dai G."/>
            <person name="Sun C."/>
            <person name="Schmutz J."/>
            <person name="Leebens-Mack J.H."/>
            <person name="Li F.W."/>
            <person name="Wang L."/>
        </authorList>
    </citation>
    <scope>NUCLEOTIDE SEQUENCE [LARGE SCALE GENOMIC DNA]</scope>
    <source>
        <strain evidence="2">cv. PW_Plant_1</strain>
    </source>
</reference>
<proteinExistence type="predicted"/>
<evidence type="ECO:0000313" key="1">
    <source>
        <dbReference type="EMBL" id="KAJ7529335.1"/>
    </source>
</evidence>